<feature type="transmembrane region" description="Helical" evidence="2">
    <location>
        <begin position="238"/>
        <end position="258"/>
    </location>
</feature>
<feature type="compositionally biased region" description="Polar residues" evidence="1">
    <location>
        <begin position="766"/>
        <end position="775"/>
    </location>
</feature>
<sequence>MVVLGSFASCTGMAWCSFAGRTVVALCSLVGSTMVALCSFVGSTGVALCSFGGSTVVAPVGRAVLPVPLARRENAGRAWLGYPQGAWLWPPLGRCPPLQHSCATRSPRSDVGLPCALLAWPADWACSTDVVGIMGAGMMVWCASSGTPMPLLATMLVTMLVTALVVGSTLSRPVTVAGAVIGCLAWRPSLFSWCASKLTGAVFLSIACPGVAPFPWSINLVVVEAFFAEGSMGRPLRLGYVFGNTWGLLVVAKGAPLVRPRFFGRARPWCASWCLCLRLWMLLPWLIAGCWVCLGSAWGCWTVPRAPPWFATSALLGLGISAPRVRIVPMAFDGCLCGGCSLVGYLALPSELFADWLILHRVVLSARPRESLISCFTSYLLRAIFALDPPAQVTDATAQSDPSAQSVPAVPTPVVPEVRMDPAAPEVATPVVRAGSVASSVAAPGVRADSAAPLTAAPMVRKGPTAPASAAPVVRKSPTAPAIAAPVVRKSPAPAVRKGSAVPATTAPVVRKGPAVPTTAAPAVRKDSAAPNVVAPVVRTPQPAADTPPTPSVPLETDVMVEDVLDEDTPGQDVSNLVDGSFPDDAPYDPMVHAEISDMLEEALEISRDCVLLADLTGVIQADGEDLVNEVIPEAADSIIREVAASILGVDAPPDAPDAPVALAQKGPSLSASPSKSGLSKSAPADLRRVAMPAVPEHQEFDEWCVARSHTPPANVAGHPAEARASCIPPPRPHKRQASSSDPSRAKRSRASSSSSTRIPSTSKAGMSSVNNSPAETARQSHREK</sequence>
<reference evidence="3 4" key="1">
    <citation type="journal article" date="2024" name="G3 (Bethesda)">
        <title>Genome assembly of Hibiscus sabdariffa L. provides insights into metabolisms of medicinal natural products.</title>
        <authorList>
            <person name="Kim T."/>
        </authorList>
    </citation>
    <scope>NUCLEOTIDE SEQUENCE [LARGE SCALE GENOMIC DNA]</scope>
    <source>
        <strain evidence="3">TK-2024</strain>
        <tissue evidence="3">Old leaves</tissue>
    </source>
</reference>
<feature type="transmembrane region" description="Helical" evidence="2">
    <location>
        <begin position="176"/>
        <end position="194"/>
    </location>
</feature>
<feature type="transmembrane region" description="Helical" evidence="2">
    <location>
        <begin position="201"/>
        <end position="218"/>
    </location>
</feature>
<keyword evidence="2" id="KW-0472">Membrane</keyword>
<dbReference type="Proteomes" id="UP001396334">
    <property type="component" value="Unassembled WGS sequence"/>
</dbReference>
<feature type="transmembrane region" description="Helical" evidence="2">
    <location>
        <begin position="279"/>
        <end position="298"/>
    </location>
</feature>
<feature type="transmembrane region" description="Helical" evidence="2">
    <location>
        <begin position="29"/>
        <end position="52"/>
    </location>
</feature>
<protein>
    <submittedName>
        <fullName evidence="3">Uncharacterized protein</fullName>
    </submittedName>
</protein>
<keyword evidence="4" id="KW-1185">Reference proteome</keyword>
<accession>A0ABR2T329</accession>
<evidence type="ECO:0000256" key="1">
    <source>
        <dbReference type="SAM" id="MobiDB-lite"/>
    </source>
</evidence>
<organism evidence="3 4">
    <name type="scientific">Hibiscus sabdariffa</name>
    <name type="common">roselle</name>
    <dbReference type="NCBI Taxonomy" id="183260"/>
    <lineage>
        <taxon>Eukaryota</taxon>
        <taxon>Viridiplantae</taxon>
        <taxon>Streptophyta</taxon>
        <taxon>Embryophyta</taxon>
        <taxon>Tracheophyta</taxon>
        <taxon>Spermatophyta</taxon>
        <taxon>Magnoliopsida</taxon>
        <taxon>eudicotyledons</taxon>
        <taxon>Gunneridae</taxon>
        <taxon>Pentapetalae</taxon>
        <taxon>rosids</taxon>
        <taxon>malvids</taxon>
        <taxon>Malvales</taxon>
        <taxon>Malvaceae</taxon>
        <taxon>Malvoideae</taxon>
        <taxon>Hibiscus</taxon>
    </lineage>
</organism>
<evidence type="ECO:0000313" key="4">
    <source>
        <dbReference type="Proteomes" id="UP001396334"/>
    </source>
</evidence>
<feature type="transmembrane region" description="Helical" evidence="2">
    <location>
        <begin position="151"/>
        <end position="170"/>
    </location>
</feature>
<gene>
    <name evidence="3" type="ORF">V6N11_056191</name>
</gene>
<feature type="region of interest" description="Disordered" evidence="1">
    <location>
        <begin position="658"/>
        <end position="685"/>
    </location>
</feature>
<proteinExistence type="predicted"/>
<name>A0ABR2T329_9ROSI</name>
<dbReference type="EMBL" id="JBBPBN010000009">
    <property type="protein sequence ID" value="KAK9031905.1"/>
    <property type="molecule type" value="Genomic_DNA"/>
</dbReference>
<feature type="region of interest" description="Disordered" evidence="1">
    <location>
        <begin position="713"/>
        <end position="785"/>
    </location>
</feature>
<keyword evidence="2" id="KW-1133">Transmembrane helix</keyword>
<evidence type="ECO:0000313" key="3">
    <source>
        <dbReference type="EMBL" id="KAK9031905.1"/>
    </source>
</evidence>
<keyword evidence="2" id="KW-0812">Transmembrane</keyword>
<comment type="caution">
    <text evidence="3">The sequence shown here is derived from an EMBL/GenBank/DDBJ whole genome shotgun (WGS) entry which is preliminary data.</text>
</comment>
<feature type="compositionally biased region" description="Low complexity" evidence="1">
    <location>
        <begin position="751"/>
        <end position="765"/>
    </location>
</feature>
<evidence type="ECO:0000256" key="2">
    <source>
        <dbReference type="SAM" id="Phobius"/>
    </source>
</evidence>